<accession>A0A9D2DES3</accession>
<dbReference type="Pfam" id="PF08889">
    <property type="entry name" value="WbqC"/>
    <property type="match status" value="1"/>
</dbReference>
<dbReference type="InterPro" id="IPR014985">
    <property type="entry name" value="WbqC"/>
</dbReference>
<comment type="caution">
    <text evidence="1">The sequence shown here is derived from an EMBL/GenBank/DDBJ whole genome shotgun (WGS) entry which is preliminary data.</text>
</comment>
<sequence length="212" mass="24082">MTILPLTYLGHTDYFAALLGDECVIDLGEHYVKQSYRNRCEILSAGGVVPLTVNVVKGGSLRKQPMRDMRIDYSKRWQHQQWMAIVSAYRSAPFFDHYADRFEPFFGQRYEFLADLNTALLETLLPLLGATRPLRFSDTYLIPAEGDRDLRGAFEPLHRAPDGTLLSGTAAYEPYDQVFADRFPFAPCLSVLDLLFCEGPAAGDLLRRHTLR</sequence>
<name>A0A9D2DES3_9BACT</name>
<dbReference type="Proteomes" id="UP000824014">
    <property type="component" value="Unassembled WGS sequence"/>
</dbReference>
<evidence type="ECO:0000313" key="2">
    <source>
        <dbReference type="Proteomes" id="UP000824014"/>
    </source>
</evidence>
<dbReference type="AlphaFoldDB" id="A0A9D2DES3"/>
<dbReference type="EMBL" id="DXCC01000027">
    <property type="protein sequence ID" value="HIZ15697.1"/>
    <property type="molecule type" value="Genomic_DNA"/>
</dbReference>
<evidence type="ECO:0000313" key="1">
    <source>
        <dbReference type="EMBL" id="HIZ15697.1"/>
    </source>
</evidence>
<protein>
    <submittedName>
        <fullName evidence="1">WbqC family protein</fullName>
    </submittedName>
</protein>
<proteinExistence type="predicted"/>
<reference evidence="1" key="2">
    <citation type="submission" date="2021-04" db="EMBL/GenBank/DDBJ databases">
        <authorList>
            <person name="Gilroy R."/>
        </authorList>
    </citation>
    <scope>NUCLEOTIDE SEQUENCE</scope>
    <source>
        <strain evidence="1">ChiHjej11B10-19426</strain>
    </source>
</reference>
<gene>
    <name evidence="1" type="ORF">H9816_07300</name>
</gene>
<organism evidence="1 2">
    <name type="scientific">Candidatus Tidjanibacter faecipullorum</name>
    <dbReference type="NCBI Taxonomy" id="2838766"/>
    <lineage>
        <taxon>Bacteria</taxon>
        <taxon>Pseudomonadati</taxon>
        <taxon>Bacteroidota</taxon>
        <taxon>Bacteroidia</taxon>
        <taxon>Bacteroidales</taxon>
        <taxon>Rikenellaceae</taxon>
        <taxon>Tidjanibacter</taxon>
    </lineage>
</organism>
<reference evidence="1" key="1">
    <citation type="journal article" date="2021" name="PeerJ">
        <title>Extensive microbial diversity within the chicken gut microbiome revealed by metagenomics and culture.</title>
        <authorList>
            <person name="Gilroy R."/>
            <person name="Ravi A."/>
            <person name="Getino M."/>
            <person name="Pursley I."/>
            <person name="Horton D.L."/>
            <person name="Alikhan N.F."/>
            <person name="Baker D."/>
            <person name="Gharbi K."/>
            <person name="Hall N."/>
            <person name="Watson M."/>
            <person name="Adriaenssens E.M."/>
            <person name="Foster-Nyarko E."/>
            <person name="Jarju S."/>
            <person name="Secka A."/>
            <person name="Antonio M."/>
            <person name="Oren A."/>
            <person name="Chaudhuri R.R."/>
            <person name="La Ragione R."/>
            <person name="Hildebrand F."/>
            <person name="Pallen M.J."/>
        </authorList>
    </citation>
    <scope>NUCLEOTIDE SEQUENCE</scope>
    <source>
        <strain evidence="1">ChiHjej11B10-19426</strain>
    </source>
</reference>